<organism evidence="3 4">
    <name type="scientific">Rubrivivax albus</name>
    <dbReference type="NCBI Taxonomy" id="2499835"/>
    <lineage>
        <taxon>Bacteria</taxon>
        <taxon>Pseudomonadati</taxon>
        <taxon>Pseudomonadota</taxon>
        <taxon>Betaproteobacteria</taxon>
        <taxon>Burkholderiales</taxon>
        <taxon>Sphaerotilaceae</taxon>
        <taxon>Rubrivivax</taxon>
    </lineage>
</organism>
<keyword evidence="4" id="KW-1185">Reference proteome</keyword>
<dbReference type="EMBL" id="SACT01000004">
    <property type="protein sequence ID" value="RVT51126.1"/>
    <property type="molecule type" value="Genomic_DNA"/>
</dbReference>
<evidence type="ECO:0000313" key="3">
    <source>
        <dbReference type="EMBL" id="RVT51126.1"/>
    </source>
</evidence>
<feature type="domain" description="FAD-binding" evidence="2">
    <location>
        <begin position="3"/>
        <end position="342"/>
    </location>
</feature>
<dbReference type="OrthoDB" id="3443359at2"/>
<dbReference type="Pfam" id="PF01494">
    <property type="entry name" value="FAD_binding_3"/>
    <property type="match status" value="1"/>
</dbReference>
<dbReference type="Proteomes" id="UP000288178">
    <property type="component" value="Unassembled WGS sequence"/>
</dbReference>
<dbReference type="SUPFAM" id="SSF51905">
    <property type="entry name" value="FAD/NAD(P)-binding domain"/>
    <property type="match status" value="1"/>
</dbReference>
<accession>A0A3S2TME5</accession>
<dbReference type="PANTHER" id="PTHR43476:SF3">
    <property type="entry name" value="FAD-BINDING MONOOXYGENASE"/>
    <property type="match status" value="1"/>
</dbReference>
<comment type="caution">
    <text evidence="3">The sequence shown here is derived from an EMBL/GenBank/DDBJ whole genome shotgun (WGS) entry which is preliminary data.</text>
</comment>
<dbReference type="GO" id="GO:0019622">
    <property type="term" value="P:3-(3-hydroxy)phenylpropionate catabolic process"/>
    <property type="evidence" value="ECO:0007669"/>
    <property type="project" value="TreeGrafter"/>
</dbReference>
<dbReference type="InterPro" id="IPR002938">
    <property type="entry name" value="FAD-bd"/>
</dbReference>
<evidence type="ECO:0000259" key="2">
    <source>
        <dbReference type="Pfam" id="PF01494"/>
    </source>
</evidence>
<dbReference type="AlphaFoldDB" id="A0A3S2TME5"/>
<dbReference type="InterPro" id="IPR036188">
    <property type="entry name" value="FAD/NAD-bd_sf"/>
</dbReference>
<dbReference type="PRINTS" id="PR00420">
    <property type="entry name" value="RNGMNOXGNASE"/>
</dbReference>
<dbReference type="RefSeq" id="WP_128199153.1">
    <property type="nucleotide sequence ID" value="NZ_SACT01000004.1"/>
</dbReference>
<evidence type="ECO:0000313" key="4">
    <source>
        <dbReference type="Proteomes" id="UP000288178"/>
    </source>
</evidence>
<reference evidence="3 4" key="1">
    <citation type="submission" date="2019-01" db="EMBL/GenBank/DDBJ databases">
        <authorList>
            <person name="Chen W.-M."/>
        </authorList>
    </citation>
    <scope>NUCLEOTIDE SEQUENCE [LARGE SCALE GENOMIC DNA]</scope>
    <source>
        <strain evidence="3 4">ICH-3</strain>
    </source>
</reference>
<dbReference type="Gene3D" id="3.30.70.2450">
    <property type="match status" value="1"/>
</dbReference>
<dbReference type="InterPro" id="IPR050631">
    <property type="entry name" value="PheA/TfdB_FAD_monoxygenase"/>
</dbReference>
<dbReference type="GO" id="GO:0008688">
    <property type="term" value="F:3-(3-hydroxyphenyl)propionate hydroxylase activity"/>
    <property type="evidence" value="ECO:0007669"/>
    <property type="project" value="TreeGrafter"/>
</dbReference>
<sequence>MHDVAIVGFGPTGAVLANLLVKRGLRVLVVEREAEIYALPRAIHFDAENMRIFQTLGLAAALEPQVLVSPGMKFVDAAGRVLIDYTRSKDLGPQGWHASYRFHQPVLESLLRAHLAQHGGATVRLRHDLFALEPMQDHVVLRVEDTRRGRLLQTRARYVVGCDGARSLVRRLMGTELDDLQAHERWLVLDLRLKRPRPDLGDHSLQFCDPQRPATYVRGVGDRRRWEIMLMPGDDPQQLTRPEGIWPLLSKWIGPEDADIERPALYTFHSVVARGWRQGRLMIAGDAAHQTPPFMGQGMCAGVRDAVNLAWKLADVVQGQAAPALLDTYESERAPHAREFIETAVRLGGVIQDTDVERARARDARMAAQPEVFRTPTPPLGPGAHDGVVDGSVVGRLAPQPVMPDGRRLDDALGYRFAAIAPQAWLDALPADALGDDRLRRVATETADGQAWLQGCGVPALLLRPDRHVAGVAVDAAGLRMLVSRYVGGPASTASNAGRTAQATP</sequence>
<dbReference type="Gene3D" id="3.50.50.60">
    <property type="entry name" value="FAD/NAD(P)-binding domain"/>
    <property type="match status" value="1"/>
</dbReference>
<dbReference type="PANTHER" id="PTHR43476">
    <property type="entry name" value="3-(3-HYDROXY-PHENYL)PROPIONATE/3-HYDROXYCINNAMIC ACID HYDROXYLASE"/>
    <property type="match status" value="1"/>
</dbReference>
<dbReference type="NCBIfam" id="NF004829">
    <property type="entry name" value="PRK06183.1-3"/>
    <property type="match status" value="1"/>
</dbReference>
<keyword evidence="1" id="KW-0560">Oxidoreductase</keyword>
<proteinExistence type="predicted"/>
<evidence type="ECO:0000256" key="1">
    <source>
        <dbReference type="ARBA" id="ARBA00023002"/>
    </source>
</evidence>
<dbReference type="Gene3D" id="3.40.30.120">
    <property type="match status" value="1"/>
</dbReference>
<protein>
    <submittedName>
        <fullName evidence="3">Bifunctional 3-(3-hydroxy-phenyl)propionate/3-hydroxycinnamic acid hydroxylase</fullName>
    </submittedName>
</protein>
<gene>
    <name evidence="3" type="ORF">ENE75_14145</name>
</gene>
<dbReference type="GO" id="GO:0071949">
    <property type="term" value="F:FAD binding"/>
    <property type="evidence" value="ECO:0007669"/>
    <property type="project" value="InterPro"/>
</dbReference>
<name>A0A3S2TME5_9BURK</name>